<keyword evidence="2" id="KW-1185">Reference proteome</keyword>
<accession>A0AAV9IZG4</accession>
<proteinExistence type="predicted"/>
<comment type="caution">
    <text evidence="1">The sequence shown here is derived from an EMBL/GenBank/DDBJ whole genome shotgun (WGS) entry which is preliminary data.</text>
</comment>
<protein>
    <recommendedName>
        <fullName evidence="3">Mediator of RNA polymerase II transcription subunit 8</fullName>
    </recommendedName>
</protein>
<reference evidence="1 2" key="1">
    <citation type="submission" date="2022-07" db="EMBL/GenBank/DDBJ databases">
        <title>Genome-wide signatures of adaptation to extreme environments.</title>
        <authorList>
            <person name="Cho C.H."/>
            <person name="Yoon H.S."/>
        </authorList>
    </citation>
    <scope>NUCLEOTIDE SEQUENCE [LARGE SCALE GENOMIC DNA]</scope>
    <source>
        <strain evidence="1 2">DBV 063 E5</strain>
    </source>
</reference>
<name>A0AAV9IZG4_CYACA</name>
<organism evidence="1 2">
    <name type="scientific">Cyanidium caldarium</name>
    <name type="common">Red alga</name>
    <dbReference type="NCBI Taxonomy" id="2771"/>
    <lineage>
        <taxon>Eukaryota</taxon>
        <taxon>Rhodophyta</taxon>
        <taxon>Bangiophyceae</taxon>
        <taxon>Cyanidiales</taxon>
        <taxon>Cyanidiaceae</taxon>
        <taxon>Cyanidium</taxon>
    </lineage>
</organism>
<evidence type="ECO:0000313" key="1">
    <source>
        <dbReference type="EMBL" id="KAK4537699.1"/>
    </source>
</evidence>
<gene>
    <name evidence="1" type="ORF">CDCA_CDCA13G3724</name>
</gene>
<sequence length="198" mass="21627">MNNPRAITLLQSLHARTVELYGQVDQLRLALYRARDESAAAGGGATDHAPLFTQLALCLKMFTLLVDDLARFQSQPPTAGSQRVEYLLEPVSAASTLPELLRTKPDVERERQAAQRWSAFMEERRGRGEDAAAFLARVHAFHDTVTLLLEQLEETRAALAAAAPTTSNAADTARHARPGHLSEMAVTLDALDQGHGYA</sequence>
<evidence type="ECO:0000313" key="2">
    <source>
        <dbReference type="Proteomes" id="UP001301350"/>
    </source>
</evidence>
<dbReference type="EMBL" id="JANCYW010000013">
    <property type="protein sequence ID" value="KAK4537699.1"/>
    <property type="molecule type" value="Genomic_DNA"/>
</dbReference>
<dbReference type="AlphaFoldDB" id="A0AAV9IZG4"/>
<dbReference type="Proteomes" id="UP001301350">
    <property type="component" value="Unassembled WGS sequence"/>
</dbReference>
<evidence type="ECO:0008006" key="3">
    <source>
        <dbReference type="Google" id="ProtNLM"/>
    </source>
</evidence>